<accession>A0A074ZJ51</accession>
<dbReference type="KEGG" id="ovi:T265_05848"/>
<protein>
    <recommendedName>
        <fullName evidence="2">PIN domain-containing protein</fullName>
    </recommendedName>
</protein>
<dbReference type="InterPro" id="IPR002716">
    <property type="entry name" value="PIN_dom"/>
</dbReference>
<evidence type="ECO:0000313" key="3">
    <source>
        <dbReference type="EMBL" id="KER27016.1"/>
    </source>
</evidence>
<feature type="domain" description="PIN" evidence="2">
    <location>
        <begin position="158"/>
        <end position="252"/>
    </location>
</feature>
<dbReference type="Gene3D" id="3.40.50.1010">
    <property type="entry name" value="5'-nuclease"/>
    <property type="match status" value="1"/>
</dbReference>
<evidence type="ECO:0000256" key="1">
    <source>
        <dbReference type="SAM" id="MobiDB-lite"/>
    </source>
</evidence>
<sequence>MCGNYSDVILGSKNVHFFRPLDRGDRSELHQPEKIVLFGDFLCGIALRGAHEAVMEHEMSERKEDRQSDPSFPDERRVFESASVGFSDEKPSVPHEPVEGTEHEASGDVVALQRQRALLQRQLGEESRLAVWRRNAIRQAASRRHRAVELEVHVIYLLLDANVCIEWLEEIATLTGRPSNYTVLVAIVVMNEMDTLARCGSNRNSWRKSDYEEGDVTRAGLIQERARAAITYLKHEFAHRNTRLRGLTARGSSMETIAFRNEINGRVPINQWSTKSMVLVCHPSG</sequence>
<name>A0A074ZJ51_OPIVI</name>
<gene>
    <name evidence="3" type="ORF">T265_05848</name>
</gene>
<dbReference type="EMBL" id="KL596733">
    <property type="protein sequence ID" value="KER27016.1"/>
    <property type="molecule type" value="Genomic_DNA"/>
</dbReference>
<evidence type="ECO:0000259" key="2">
    <source>
        <dbReference type="Pfam" id="PF13638"/>
    </source>
</evidence>
<feature type="region of interest" description="Disordered" evidence="1">
    <location>
        <begin position="86"/>
        <end position="106"/>
    </location>
</feature>
<dbReference type="Proteomes" id="UP000054324">
    <property type="component" value="Unassembled WGS sequence"/>
</dbReference>
<dbReference type="GeneID" id="20320030"/>
<dbReference type="RefSeq" id="XP_009169233.1">
    <property type="nucleotide sequence ID" value="XM_009170969.1"/>
</dbReference>
<feature type="compositionally biased region" description="Basic and acidic residues" evidence="1">
    <location>
        <begin position="87"/>
        <end position="106"/>
    </location>
</feature>
<reference evidence="3 4" key="1">
    <citation type="submission" date="2013-11" db="EMBL/GenBank/DDBJ databases">
        <title>Opisthorchis viverrini - life in the bile duct.</title>
        <authorList>
            <person name="Young N.D."/>
            <person name="Nagarajan N."/>
            <person name="Lin S.J."/>
            <person name="Korhonen P.K."/>
            <person name="Jex A.R."/>
            <person name="Hall R.S."/>
            <person name="Safavi-Hemami H."/>
            <person name="Kaewkong W."/>
            <person name="Bertrand D."/>
            <person name="Gao S."/>
            <person name="Seet Q."/>
            <person name="Wongkham S."/>
            <person name="Teh B.T."/>
            <person name="Wongkham C."/>
            <person name="Intapan P.M."/>
            <person name="Maleewong W."/>
            <person name="Yang X."/>
            <person name="Hu M."/>
            <person name="Wang Z."/>
            <person name="Hofmann A."/>
            <person name="Sternberg P.W."/>
            <person name="Tan P."/>
            <person name="Wang J."/>
            <person name="Gasser R.B."/>
        </authorList>
    </citation>
    <scope>NUCLEOTIDE SEQUENCE [LARGE SCALE GENOMIC DNA]</scope>
</reference>
<dbReference type="AlphaFoldDB" id="A0A074ZJ51"/>
<dbReference type="STRING" id="6198.A0A074ZJ51"/>
<dbReference type="OrthoDB" id="2017974at2759"/>
<dbReference type="Pfam" id="PF13638">
    <property type="entry name" value="PIN_4"/>
    <property type="match status" value="1"/>
</dbReference>
<keyword evidence="4" id="KW-1185">Reference proteome</keyword>
<evidence type="ECO:0000313" key="4">
    <source>
        <dbReference type="Proteomes" id="UP000054324"/>
    </source>
</evidence>
<organism evidence="3 4">
    <name type="scientific">Opisthorchis viverrini</name>
    <name type="common">Southeast Asian liver fluke</name>
    <dbReference type="NCBI Taxonomy" id="6198"/>
    <lineage>
        <taxon>Eukaryota</taxon>
        <taxon>Metazoa</taxon>
        <taxon>Spiralia</taxon>
        <taxon>Lophotrochozoa</taxon>
        <taxon>Platyhelminthes</taxon>
        <taxon>Trematoda</taxon>
        <taxon>Digenea</taxon>
        <taxon>Opisthorchiida</taxon>
        <taxon>Opisthorchiata</taxon>
        <taxon>Opisthorchiidae</taxon>
        <taxon>Opisthorchis</taxon>
    </lineage>
</organism>
<proteinExistence type="predicted"/>
<dbReference type="CTD" id="20320030"/>